<evidence type="ECO:0000259" key="1">
    <source>
        <dbReference type="Pfam" id="PF07883"/>
    </source>
</evidence>
<dbReference type="Proteomes" id="UP001366166">
    <property type="component" value="Chromosome"/>
</dbReference>
<evidence type="ECO:0000313" key="3">
    <source>
        <dbReference type="Proteomes" id="UP001366166"/>
    </source>
</evidence>
<name>A0AAU9EH15_9BACT</name>
<proteinExistence type="predicted"/>
<organism evidence="2 3">
    <name type="scientific">Desulfoferula mesophila</name>
    <dbReference type="NCBI Taxonomy" id="3058419"/>
    <lineage>
        <taxon>Bacteria</taxon>
        <taxon>Pseudomonadati</taxon>
        <taxon>Thermodesulfobacteriota</taxon>
        <taxon>Desulfarculia</taxon>
        <taxon>Desulfarculales</taxon>
        <taxon>Desulfarculaceae</taxon>
        <taxon>Desulfoferula</taxon>
    </lineage>
</organism>
<dbReference type="Pfam" id="PF07883">
    <property type="entry name" value="Cupin_2"/>
    <property type="match status" value="1"/>
</dbReference>
<reference evidence="3" key="1">
    <citation type="journal article" date="2023" name="Arch. Microbiol.">
        <title>Desulfoferula mesophilus gen. nov. sp. nov., a mesophilic sulfate-reducing bacterium isolated from a brackish lake sediment.</title>
        <authorList>
            <person name="Watanabe T."/>
            <person name="Yabe T."/>
            <person name="Tsuji J.M."/>
            <person name="Fukui M."/>
        </authorList>
    </citation>
    <scope>NUCLEOTIDE SEQUENCE [LARGE SCALE GENOMIC DNA]</scope>
    <source>
        <strain evidence="3">12FAK</strain>
    </source>
</reference>
<dbReference type="KEGG" id="dmp:FAK_23560"/>
<accession>A0AAU9EH15</accession>
<dbReference type="RefSeq" id="WP_350341517.1">
    <property type="nucleotide sequence ID" value="NZ_AP028679.1"/>
</dbReference>
<dbReference type="InterPro" id="IPR013096">
    <property type="entry name" value="Cupin_2"/>
</dbReference>
<dbReference type="AlphaFoldDB" id="A0AAU9EH15"/>
<keyword evidence="3" id="KW-1185">Reference proteome</keyword>
<sequence>MYILEGTFECYGFDAETDALVDTQVCGPGSSVYIPSMEPHGMKNLSQDEVGRFLCCIANVYEDEEAL</sequence>
<dbReference type="SUPFAM" id="SSF51182">
    <property type="entry name" value="RmlC-like cupins"/>
    <property type="match status" value="1"/>
</dbReference>
<dbReference type="Gene3D" id="2.60.120.10">
    <property type="entry name" value="Jelly Rolls"/>
    <property type="match status" value="1"/>
</dbReference>
<gene>
    <name evidence="2" type="ORF">FAK_23560</name>
</gene>
<dbReference type="InterPro" id="IPR014710">
    <property type="entry name" value="RmlC-like_jellyroll"/>
</dbReference>
<protein>
    <recommendedName>
        <fullName evidence="1">Cupin type-2 domain-containing protein</fullName>
    </recommendedName>
</protein>
<dbReference type="InterPro" id="IPR011051">
    <property type="entry name" value="RmlC_Cupin_sf"/>
</dbReference>
<evidence type="ECO:0000313" key="2">
    <source>
        <dbReference type="EMBL" id="BEQ15290.1"/>
    </source>
</evidence>
<dbReference type="EMBL" id="AP028679">
    <property type="protein sequence ID" value="BEQ15290.1"/>
    <property type="molecule type" value="Genomic_DNA"/>
</dbReference>
<feature type="domain" description="Cupin type-2" evidence="1">
    <location>
        <begin position="2"/>
        <end position="55"/>
    </location>
</feature>